<keyword evidence="2" id="KW-0433">Leucine-rich repeat</keyword>
<dbReference type="InParanoid" id="A0A1U8AFK0"/>
<dbReference type="PANTHER" id="PTHR48059">
    <property type="entry name" value="POLYGALACTURONASE INHIBITOR 1"/>
    <property type="match status" value="1"/>
</dbReference>
<dbReference type="InterPro" id="IPR032675">
    <property type="entry name" value="LRR_dom_sf"/>
</dbReference>
<dbReference type="GeneID" id="104603472"/>
<gene>
    <name evidence="8" type="primary">LOC104603472</name>
</gene>
<sequence>MGSLVSLSPLLLCVLFLLSSLPSPILSASVRCNPEDYKTLMRIKKSLNNPYHLASWIPNTDCCNWYCVECDDNTNRITQFTIFQSNLSGQIPAAVGDLPYLDTVVFRKLPNLYGSIPSSITKLQNLKMLRLSWNNLSGPIPGFLGQLKNLEYLDLAFNRFSGQIPASLADLSKLAALHLDRNRLTGAIPDSFGRFKVDTQKSLYSGFYLYLSHNQLSGVIPKSLGEVNLITVDVSRNKLVGDASVLFNPNGTTQTIDLSRNQFDFDLSGVKFPKTLIDLELSHNIIRGSIPEEITGLELLQGLNVSYNRLCGQIPVGGNMNRFGYDSFFHNRCLCGQPLPNCK</sequence>
<dbReference type="FunCoup" id="A0A1U8AFK0">
    <property type="interactions" value="1484"/>
</dbReference>
<evidence type="ECO:0000259" key="6">
    <source>
        <dbReference type="Pfam" id="PF08263"/>
    </source>
</evidence>
<keyword evidence="3" id="KW-0677">Repeat</keyword>
<comment type="similarity">
    <text evidence="4">Belongs to the polygalacturonase-inhibiting protein family.</text>
</comment>
<dbReference type="KEGG" id="nnu:104603472"/>
<feature type="chain" id="PRO_5010556121" evidence="5">
    <location>
        <begin position="28"/>
        <end position="343"/>
    </location>
</feature>
<dbReference type="Gene3D" id="3.80.10.10">
    <property type="entry name" value="Ribonuclease Inhibitor"/>
    <property type="match status" value="1"/>
</dbReference>
<dbReference type="eggNOG" id="ENOG502QRQP">
    <property type="taxonomic scope" value="Eukaryota"/>
</dbReference>
<organism evidence="7 8">
    <name type="scientific">Nelumbo nucifera</name>
    <name type="common">Sacred lotus</name>
    <dbReference type="NCBI Taxonomy" id="4432"/>
    <lineage>
        <taxon>Eukaryota</taxon>
        <taxon>Viridiplantae</taxon>
        <taxon>Streptophyta</taxon>
        <taxon>Embryophyta</taxon>
        <taxon>Tracheophyta</taxon>
        <taxon>Spermatophyta</taxon>
        <taxon>Magnoliopsida</taxon>
        <taxon>Proteales</taxon>
        <taxon>Nelumbonaceae</taxon>
        <taxon>Nelumbo</taxon>
    </lineage>
</organism>
<proteinExistence type="inferred from homology"/>
<protein>
    <submittedName>
        <fullName evidence="8">Polygalacturonase inhibitor-like</fullName>
    </submittedName>
</protein>
<dbReference type="Proteomes" id="UP000189703">
    <property type="component" value="Unplaced"/>
</dbReference>
<reference evidence="8" key="1">
    <citation type="submission" date="2025-08" db="UniProtKB">
        <authorList>
            <consortium name="RefSeq"/>
        </authorList>
    </citation>
    <scope>IDENTIFICATION</scope>
</reference>
<dbReference type="OMA" id="WIVDISR"/>
<dbReference type="Pfam" id="PF08263">
    <property type="entry name" value="LRRNT_2"/>
    <property type="match status" value="1"/>
</dbReference>
<evidence type="ECO:0000256" key="3">
    <source>
        <dbReference type="ARBA" id="ARBA00022737"/>
    </source>
</evidence>
<dbReference type="PANTHER" id="PTHR48059:SF4">
    <property type="entry name" value="POLYGALACTURONASE INHIBITOR 1-RELATED"/>
    <property type="match status" value="1"/>
</dbReference>
<dbReference type="OrthoDB" id="676979at2759"/>
<dbReference type="RefSeq" id="XP_010265818.1">
    <property type="nucleotide sequence ID" value="XM_010267516.2"/>
</dbReference>
<dbReference type="STRING" id="4432.A0A1U8AFK0"/>
<dbReference type="SUPFAM" id="SSF52058">
    <property type="entry name" value="L domain-like"/>
    <property type="match status" value="1"/>
</dbReference>
<evidence type="ECO:0000256" key="4">
    <source>
        <dbReference type="ARBA" id="ARBA00038043"/>
    </source>
</evidence>
<keyword evidence="7" id="KW-1185">Reference proteome</keyword>
<evidence type="ECO:0000313" key="7">
    <source>
        <dbReference type="Proteomes" id="UP000189703"/>
    </source>
</evidence>
<dbReference type="InterPro" id="IPR013210">
    <property type="entry name" value="LRR_N_plant-typ"/>
</dbReference>
<evidence type="ECO:0000256" key="5">
    <source>
        <dbReference type="SAM" id="SignalP"/>
    </source>
</evidence>
<dbReference type="AlphaFoldDB" id="A0A1U8AFK0"/>
<feature type="domain" description="Leucine-rich repeat-containing N-terminal plant-type" evidence="6">
    <location>
        <begin position="34"/>
        <end position="71"/>
    </location>
</feature>
<name>A0A1U8AFK0_NELNU</name>
<dbReference type="InterPro" id="IPR001611">
    <property type="entry name" value="Leu-rich_rpt"/>
</dbReference>
<comment type="subcellular location">
    <subcellularLocation>
        <location evidence="1">Cell envelope</location>
    </subcellularLocation>
</comment>
<dbReference type="Pfam" id="PF00560">
    <property type="entry name" value="LRR_1"/>
    <property type="match status" value="2"/>
</dbReference>
<feature type="signal peptide" evidence="5">
    <location>
        <begin position="1"/>
        <end position="27"/>
    </location>
</feature>
<evidence type="ECO:0000256" key="2">
    <source>
        <dbReference type="ARBA" id="ARBA00022614"/>
    </source>
</evidence>
<dbReference type="Pfam" id="PF13855">
    <property type="entry name" value="LRR_8"/>
    <property type="match status" value="1"/>
</dbReference>
<evidence type="ECO:0000256" key="1">
    <source>
        <dbReference type="ARBA" id="ARBA00004196"/>
    </source>
</evidence>
<keyword evidence="5" id="KW-0732">Signal</keyword>
<dbReference type="FunFam" id="3.80.10.10:FF:000348">
    <property type="entry name" value="Polygalacturonase inhibitor 1"/>
    <property type="match status" value="1"/>
</dbReference>
<dbReference type="InterPro" id="IPR051848">
    <property type="entry name" value="PGIP"/>
</dbReference>
<accession>A0A1U8AFK0</accession>
<evidence type="ECO:0000313" key="8">
    <source>
        <dbReference type="RefSeq" id="XP_010265818.1"/>
    </source>
</evidence>